<dbReference type="Gene3D" id="1.20.960.30">
    <property type="match status" value="1"/>
</dbReference>
<evidence type="ECO:0000256" key="11">
    <source>
        <dbReference type="ARBA" id="ARBA00038415"/>
    </source>
</evidence>
<dbReference type="SUPFAM" id="SSF109925">
    <property type="entry name" value="Lissencephaly-1 protein (Lis-1, PAF-AH alpha) N-terminal domain"/>
    <property type="match status" value="1"/>
</dbReference>
<sequence>MFAPAATGRVLTSRQAEELHKSIIAYLSANDKHVTSDALRKELGLDENVFTADVTKKYENLLEKKWTSTVRLQRKAGNCAGAPYTPSIMDLESRNAALQSDIDRTIQATSKRQDPFCWLPESPRYSLQGHQGAINCVAFHPKFSSLASGSDDCTIKIWDWEFGELEKTIKGHTQAVRGVDYGGPHGGTLLASCSSDLTIKLWDPTDDYKNIRTLYGHDHSICSVRFVPSNHREWGPRQLASASGDRTIKLWNVENGHCVHTLRGHTDWVRSICPSADGRILLSAGNDRTARLWDISAASPESTLTLVGHALGINCCALAPASSHPYLAAVAPSKAPAVSGGAAEYIATGSRDNTIKIWDAQGTCVQTLVGHDSWVTAIVFHPGGRYLLSVADDKTLRCWDLTQGQCVKVLEGIHEQFITCLRWVPQVASGVVSASTGDGLGAAPMSAKVKTGAEDQIRCVAATASMDMTIKIFAG</sequence>
<keyword evidence="4" id="KW-0132">Cell division</keyword>
<feature type="domain" description="PAC1-like LisH-like dimerisation" evidence="15">
    <location>
        <begin position="13"/>
        <end position="48"/>
    </location>
</feature>
<dbReference type="InterPro" id="IPR036322">
    <property type="entry name" value="WD40_repeat_dom_sf"/>
</dbReference>
<evidence type="ECO:0000259" key="15">
    <source>
        <dbReference type="Pfam" id="PF24951"/>
    </source>
</evidence>
<dbReference type="Gene3D" id="2.130.10.10">
    <property type="entry name" value="YVTN repeat-like/Quinoprotein amine dehydrogenase"/>
    <property type="match status" value="1"/>
</dbReference>
<dbReference type="Proteomes" id="UP000031186">
    <property type="component" value="Unassembled WGS sequence"/>
</dbReference>
<comment type="caution">
    <text evidence="16">The sequence shown here is derived from an EMBL/GenBank/DDBJ whole genome shotgun (WGS) entry which is preliminary data.</text>
</comment>
<evidence type="ECO:0000256" key="2">
    <source>
        <dbReference type="ARBA" id="ARBA00022490"/>
    </source>
</evidence>
<dbReference type="HAMAP" id="MF_03141">
    <property type="entry name" value="lis1"/>
    <property type="match status" value="1"/>
</dbReference>
<keyword evidence="1" id="KW-0813">Transport</keyword>
<keyword evidence="5" id="KW-0493">Microtubule</keyword>
<organism evidence="16 17">
    <name type="scientific">Metarhizium anisopliae (strain ARSEF 549)</name>
    <dbReference type="NCBI Taxonomy" id="3151832"/>
    <lineage>
        <taxon>Eukaryota</taxon>
        <taxon>Fungi</taxon>
        <taxon>Dikarya</taxon>
        <taxon>Ascomycota</taxon>
        <taxon>Pezizomycotina</taxon>
        <taxon>Sordariomycetes</taxon>
        <taxon>Hypocreomycetidae</taxon>
        <taxon>Hypocreales</taxon>
        <taxon>Clavicipitaceae</taxon>
        <taxon>Metarhizium</taxon>
    </lineage>
</organism>
<feature type="non-terminal residue" evidence="16">
    <location>
        <position position="1"/>
    </location>
</feature>
<evidence type="ECO:0000256" key="13">
    <source>
        <dbReference type="ARBA" id="ARBA00043913"/>
    </source>
</evidence>
<dbReference type="GO" id="GO:0051301">
    <property type="term" value="P:cell division"/>
    <property type="evidence" value="ECO:0007669"/>
    <property type="project" value="UniProtKB-KW"/>
</dbReference>
<reference evidence="16 17" key="1">
    <citation type="journal article" date="2014" name="Proc. Natl. Acad. Sci. U.S.A.">
        <title>Trajectory and genomic determinants of fungal-pathogen speciation and host adaptation.</title>
        <authorList>
            <person name="Hu X."/>
            <person name="Xiao G."/>
            <person name="Zheng P."/>
            <person name="Shang Y."/>
            <person name="Su Y."/>
            <person name="Zhang X."/>
            <person name="Liu X."/>
            <person name="Zhan S."/>
            <person name="St Leger R.J."/>
            <person name="Wang C."/>
        </authorList>
    </citation>
    <scope>NUCLEOTIDE SEQUENCE [LARGE SCALE GENOMIC DNA]</scope>
    <source>
        <strain evidence="16 17">ARSEF 549</strain>
    </source>
</reference>
<dbReference type="InterPro" id="IPR056795">
    <property type="entry name" value="PAC1-like_LisH-like_dom"/>
</dbReference>
<evidence type="ECO:0000256" key="4">
    <source>
        <dbReference type="ARBA" id="ARBA00022618"/>
    </source>
</evidence>
<evidence type="ECO:0000256" key="6">
    <source>
        <dbReference type="ARBA" id="ARBA00022737"/>
    </source>
</evidence>
<evidence type="ECO:0000256" key="12">
    <source>
        <dbReference type="ARBA" id="ARBA00039789"/>
    </source>
</evidence>
<keyword evidence="9" id="KW-0206">Cytoskeleton</keyword>
<feature type="repeat" description="WD" evidence="14">
    <location>
        <begin position="127"/>
        <end position="168"/>
    </location>
</feature>
<dbReference type="PRINTS" id="PR00320">
    <property type="entry name" value="GPROTEINBRPT"/>
</dbReference>
<evidence type="ECO:0000256" key="3">
    <source>
        <dbReference type="ARBA" id="ARBA00022574"/>
    </source>
</evidence>
<protein>
    <recommendedName>
        <fullName evidence="12">Mitochondrial division protein 1</fullName>
    </recommendedName>
</protein>
<dbReference type="Pfam" id="PF24951">
    <property type="entry name" value="LisH_PAC1"/>
    <property type="match status" value="1"/>
</dbReference>
<dbReference type="CDD" id="cd00200">
    <property type="entry name" value="WD40"/>
    <property type="match status" value="1"/>
</dbReference>
<dbReference type="SMART" id="SM00320">
    <property type="entry name" value="WD40"/>
    <property type="match status" value="7"/>
</dbReference>
<evidence type="ECO:0000256" key="1">
    <source>
        <dbReference type="ARBA" id="ARBA00022448"/>
    </source>
</evidence>
<evidence type="ECO:0000256" key="8">
    <source>
        <dbReference type="ARBA" id="ARBA00023054"/>
    </source>
</evidence>
<dbReference type="InterPro" id="IPR015943">
    <property type="entry name" value="WD40/YVTN_repeat-like_dom_sf"/>
</dbReference>
<dbReference type="PIRSF" id="PIRSF037647">
    <property type="entry name" value="Dynein_regulator_Lis1"/>
    <property type="match status" value="1"/>
</dbReference>
<dbReference type="InterPro" id="IPR001680">
    <property type="entry name" value="WD40_rpt"/>
</dbReference>
<dbReference type="InterPro" id="IPR017252">
    <property type="entry name" value="Dynein_regulator_LIS1"/>
</dbReference>
<evidence type="ECO:0000256" key="14">
    <source>
        <dbReference type="PROSITE-ProRule" id="PRU00221"/>
    </source>
</evidence>
<keyword evidence="6" id="KW-0677">Repeat</keyword>
<evidence type="ECO:0000313" key="17">
    <source>
        <dbReference type="Proteomes" id="UP000031186"/>
    </source>
</evidence>
<dbReference type="HOGENOM" id="CLU_000288_57_15_1"/>
<dbReference type="SUPFAM" id="SSF50978">
    <property type="entry name" value="WD40 repeat-like"/>
    <property type="match status" value="1"/>
</dbReference>
<dbReference type="GO" id="GO:1990234">
    <property type="term" value="C:transferase complex"/>
    <property type="evidence" value="ECO:0007669"/>
    <property type="project" value="UniProtKB-ARBA"/>
</dbReference>
<dbReference type="PANTHER" id="PTHR22847:SF637">
    <property type="entry name" value="WD REPEAT DOMAIN 5B"/>
    <property type="match status" value="1"/>
</dbReference>
<dbReference type="PROSITE" id="PS50294">
    <property type="entry name" value="WD_REPEATS_REGION"/>
    <property type="match status" value="5"/>
</dbReference>
<evidence type="ECO:0000256" key="5">
    <source>
        <dbReference type="ARBA" id="ARBA00022701"/>
    </source>
</evidence>
<dbReference type="AlphaFoldDB" id="A0A0B4F480"/>
<dbReference type="PROSITE" id="PS00678">
    <property type="entry name" value="WD_REPEATS_1"/>
    <property type="match status" value="2"/>
</dbReference>
<keyword evidence="2" id="KW-0963">Cytoplasm</keyword>
<feature type="repeat" description="WD" evidence="14">
    <location>
        <begin position="169"/>
        <end position="203"/>
    </location>
</feature>
<comment type="similarity">
    <text evidence="11">Belongs to the WD repeat MDV1/CAF4 family.</text>
</comment>
<dbReference type="InterPro" id="IPR019775">
    <property type="entry name" value="WD40_repeat_CS"/>
</dbReference>
<dbReference type="EMBL" id="AZNF01000011">
    <property type="protein sequence ID" value="KID62557.1"/>
    <property type="molecule type" value="Genomic_DNA"/>
</dbReference>
<gene>
    <name evidence="16" type="ORF">MAN_07773</name>
</gene>
<evidence type="ECO:0000256" key="10">
    <source>
        <dbReference type="ARBA" id="ARBA00023306"/>
    </source>
</evidence>
<name>A0A0B4F480_METAF</name>
<feature type="repeat" description="WD" evidence="14">
    <location>
        <begin position="262"/>
        <end position="303"/>
    </location>
</feature>
<proteinExistence type="inferred from homology"/>
<dbReference type="OrthoDB" id="10264588at2759"/>
<evidence type="ECO:0000256" key="7">
    <source>
        <dbReference type="ARBA" id="ARBA00022776"/>
    </source>
</evidence>
<keyword evidence="3 14" id="KW-0853">WD repeat</keyword>
<dbReference type="VEuPathDB" id="FungiDB:MAN_07773"/>
<feature type="repeat" description="WD" evidence="14">
    <location>
        <begin position="368"/>
        <end position="409"/>
    </location>
</feature>
<dbReference type="InterPro" id="IPR020472">
    <property type="entry name" value="WD40_PAC1"/>
</dbReference>
<keyword evidence="8" id="KW-0175">Coiled coil</keyword>
<evidence type="ECO:0000313" key="16">
    <source>
        <dbReference type="EMBL" id="KID62557.1"/>
    </source>
</evidence>
<evidence type="ECO:0000256" key="9">
    <source>
        <dbReference type="ARBA" id="ARBA00023212"/>
    </source>
</evidence>
<dbReference type="GO" id="GO:0005874">
    <property type="term" value="C:microtubule"/>
    <property type="evidence" value="ECO:0007669"/>
    <property type="project" value="UniProtKB-KW"/>
</dbReference>
<dbReference type="Pfam" id="PF00400">
    <property type="entry name" value="WD40"/>
    <property type="match status" value="6"/>
</dbReference>
<dbReference type="PROSITE" id="PS50082">
    <property type="entry name" value="WD_REPEATS_2"/>
    <property type="match status" value="6"/>
</dbReference>
<feature type="repeat" description="WD" evidence="14">
    <location>
        <begin position="214"/>
        <end position="261"/>
    </location>
</feature>
<keyword evidence="10" id="KW-0131">Cell cycle</keyword>
<dbReference type="FunFam" id="2.130.10.10:FF:000342">
    <property type="entry name" value="Nuclear distribution protein PAC1"/>
    <property type="match status" value="1"/>
</dbReference>
<dbReference type="InterPro" id="IPR037190">
    <property type="entry name" value="LIS1_N"/>
</dbReference>
<keyword evidence="17" id="KW-1185">Reference proteome</keyword>
<dbReference type="PANTHER" id="PTHR22847">
    <property type="entry name" value="WD40 REPEAT PROTEIN"/>
    <property type="match status" value="1"/>
</dbReference>
<feature type="repeat" description="WD" evidence="14">
    <location>
        <begin position="345"/>
        <end position="359"/>
    </location>
</feature>
<accession>A0A0B4F480</accession>
<keyword evidence="7" id="KW-0498">Mitosis</keyword>
<comment type="function">
    <text evidence="13">Involved in mitochondrial fission. Acts as an adapter protein required to form mitochondrial fission complexes. Formation of these complexes is required to promote constriction and fission of the mitochondrial compartment at a late step in mitochondrial division.</text>
</comment>